<comment type="caution">
    <text evidence="5">The sequence shown here is derived from an EMBL/GenBank/DDBJ whole genome shotgun (WGS) entry which is preliminary data.</text>
</comment>
<gene>
    <name evidence="5" type="ORF">GF068_30515</name>
</gene>
<dbReference type="InterPro" id="IPR007627">
    <property type="entry name" value="RNA_pol_sigma70_r2"/>
</dbReference>
<feature type="domain" description="RNA polymerase sigma-70 region 2" evidence="3">
    <location>
        <begin position="10"/>
        <end position="77"/>
    </location>
</feature>
<dbReference type="Gene3D" id="1.10.10.10">
    <property type="entry name" value="Winged helix-like DNA-binding domain superfamily/Winged helix DNA-binding domain"/>
    <property type="match status" value="1"/>
</dbReference>
<keyword evidence="2" id="KW-0731">Sigma factor</keyword>
<evidence type="ECO:0000313" key="5">
    <source>
        <dbReference type="EMBL" id="MRG96223.1"/>
    </source>
</evidence>
<dbReference type="InterPro" id="IPR052704">
    <property type="entry name" value="ECF_Sigma-70_Domain"/>
</dbReference>
<dbReference type="Gene3D" id="1.10.1740.10">
    <property type="match status" value="1"/>
</dbReference>
<evidence type="ECO:0000256" key="1">
    <source>
        <dbReference type="ARBA" id="ARBA00011344"/>
    </source>
</evidence>
<dbReference type="PANTHER" id="PTHR30173">
    <property type="entry name" value="SIGMA 19 FACTOR"/>
    <property type="match status" value="1"/>
</dbReference>
<dbReference type="Proteomes" id="UP000440224">
    <property type="component" value="Unassembled WGS sequence"/>
</dbReference>
<protein>
    <recommendedName>
        <fullName evidence="2">RNA polymerase sigma factor</fullName>
    </recommendedName>
</protein>
<dbReference type="InterPro" id="IPR000838">
    <property type="entry name" value="RNA_pol_sigma70_ECF_CS"/>
</dbReference>
<keyword evidence="2" id="KW-0238">DNA-binding</keyword>
<proteinExistence type="inferred from homology"/>
<dbReference type="InterPro" id="IPR036388">
    <property type="entry name" value="WH-like_DNA-bd_sf"/>
</dbReference>
<dbReference type="SUPFAM" id="SSF54427">
    <property type="entry name" value="NTF2-like"/>
    <property type="match status" value="1"/>
</dbReference>
<dbReference type="PROSITE" id="PS01063">
    <property type="entry name" value="SIGMA70_ECF"/>
    <property type="match status" value="1"/>
</dbReference>
<dbReference type="GO" id="GO:0006352">
    <property type="term" value="P:DNA-templated transcription initiation"/>
    <property type="evidence" value="ECO:0007669"/>
    <property type="project" value="InterPro"/>
</dbReference>
<dbReference type="AlphaFoldDB" id="A0A6N7PW58"/>
<dbReference type="GO" id="GO:0003677">
    <property type="term" value="F:DNA binding"/>
    <property type="evidence" value="ECO:0007669"/>
    <property type="project" value="UniProtKB-KW"/>
</dbReference>
<evidence type="ECO:0000313" key="6">
    <source>
        <dbReference type="Proteomes" id="UP000440224"/>
    </source>
</evidence>
<dbReference type="InterPro" id="IPR013324">
    <property type="entry name" value="RNA_pol_sigma_r3/r4-like"/>
</dbReference>
<keyword evidence="2" id="KW-0804">Transcription</keyword>
<dbReference type="Pfam" id="PF08281">
    <property type="entry name" value="Sigma70_r4_2"/>
    <property type="match status" value="1"/>
</dbReference>
<dbReference type="InterPro" id="IPR032710">
    <property type="entry name" value="NTF2-like_dom_sf"/>
</dbReference>
<dbReference type="NCBIfam" id="TIGR02937">
    <property type="entry name" value="sigma70-ECF"/>
    <property type="match status" value="1"/>
</dbReference>
<dbReference type="CDD" id="cd06171">
    <property type="entry name" value="Sigma70_r4"/>
    <property type="match status" value="1"/>
</dbReference>
<dbReference type="RefSeq" id="WP_170319742.1">
    <property type="nucleotide sequence ID" value="NZ_WJIE01000010.1"/>
</dbReference>
<keyword evidence="2" id="KW-0805">Transcription regulation</keyword>
<comment type="similarity">
    <text evidence="2">Belongs to the sigma-70 factor family. ECF subfamily.</text>
</comment>
<dbReference type="InterPro" id="IPR013249">
    <property type="entry name" value="RNA_pol_sigma70_r4_t2"/>
</dbReference>
<comment type="subunit">
    <text evidence="1">Interacts transiently with the RNA polymerase catalytic core formed by RpoA, RpoB, RpoC and RpoZ (2 alpha, 1 beta, 1 beta' and 1 omega subunit) to form the RNA polymerase holoenzyme that can initiate transcription.</text>
</comment>
<sequence length="311" mass="34528">MNVVVDGDELAREHRRYLWGLCYRLTGSAADAEDLVQETLLRALERPPARADEPVRPWLTRVAVNLGIDRLRARRRRVYDGPWLPSPVETAEDAAQEIGIEPVETEGRYDLLESVSMAFLVALEALTPRQRAIVLLCDVFDWSVREAAEALGMTETAVKTMHHRARRALSDYESSRTRRTPELVEKTRVALGRFLAALGSGDGAALESMLHAEVRHLSDGGGEFFAARRPIVGRDRVGRLMVGLAKRVDAGARVSFRMVNGMPAAVLERPPMRKIAPRSILQCEIGEDGAIRAVYWVLATKKLTAVRAVEG</sequence>
<dbReference type="InterPro" id="IPR013325">
    <property type="entry name" value="RNA_pol_sigma_r2"/>
</dbReference>
<dbReference type="EMBL" id="WJIE01000010">
    <property type="protein sequence ID" value="MRG96223.1"/>
    <property type="molecule type" value="Genomic_DNA"/>
</dbReference>
<dbReference type="SUPFAM" id="SSF88659">
    <property type="entry name" value="Sigma3 and sigma4 domains of RNA polymerase sigma factors"/>
    <property type="match status" value="1"/>
</dbReference>
<dbReference type="Pfam" id="PF04542">
    <property type="entry name" value="Sigma70_r2"/>
    <property type="match status" value="1"/>
</dbReference>
<reference evidence="5 6" key="1">
    <citation type="submission" date="2019-10" db="EMBL/GenBank/DDBJ databases">
        <title>A soil myxobacterium in the family Polyangiaceae.</title>
        <authorList>
            <person name="Li Y."/>
            <person name="Wang J."/>
        </authorList>
    </citation>
    <scope>NUCLEOTIDE SEQUENCE [LARGE SCALE GENOMIC DNA]</scope>
    <source>
        <strain evidence="5 6">DSM 14734</strain>
    </source>
</reference>
<organism evidence="5 6">
    <name type="scientific">Polyangium spumosum</name>
    <dbReference type="NCBI Taxonomy" id="889282"/>
    <lineage>
        <taxon>Bacteria</taxon>
        <taxon>Pseudomonadati</taxon>
        <taxon>Myxococcota</taxon>
        <taxon>Polyangia</taxon>
        <taxon>Polyangiales</taxon>
        <taxon>Polyangiaceae</taxon>
        <taxon>Polyangium</taxon>
    </lineage>
</organism>
<name>A0A6N7PW58_9BACT</name>
<keyword evidence="6" id="KW-1185">Reference proteome</keyword>
<feature type="domain" description="RNA polymerase sigma factor 70 region 4 type 2" evidence="4">
    <location>
        <begin position="117"/>
        <end position="169"/>
    </location>
</feature>
<dbReference type="GO" id="GO:0016987">
    <property type="term" value="F:sigma factor activity"/>
    <property type="evidence" value="ECO:0007669"/>
    <property type="project" value="UniProtKB-KW"/>
</dbReference>
<evidence type="ECO:0000256" key="2">
    <source>
        <dbReference type="RuleBase" id="RU000716"/>
    </source>
</evidence>
<dbReference type="PANTHER" id="PTHR30173:SF36">
    <property type="entry name" value="ECF RNA POLYMERASE SIGMA FACTOR SIGJ"/>
    <property type="match status" value="1"/>
</dbReference>
<evidence type="ECO:0000259" key="3">
    <source>
        <dbReference type="Pfam" id="PF04542"/>
    </source>
</evidence>
<dbReference type="SUPFAM" id="SSF88946">
    <property type="entry name" value="Sigma2 domain of RNA polymerase sigma factors"/>
    <property type="match status" value="1"/>
</dbReference>
<evidence type="ECO:0000259" key="4">
    <source>
        <dbReference type="Pfam" id="PF08281"/>
    </source>
</evidence>
<accession>A0A6N7PW58</accession>
<dbReference type="InterPro" id="IPR014284">
    <property type="entry name" value="RNA_pol_sigma-70_dom"/>
</dbReference>